<dbReference type="GO" id="GO:0046872">
    <property type="term" value="F:metal ion binding"/>
    <property type="evidence" value="ECO:0007669"/>
    <property type="project" value="UniProtKB-KW"/>
</dbReference>
<dbReference type="NCBIfam" id="TIGR00488">
    <property type="entry name" value="bis(5'-nucleosyl)-tetraphosphatase (symmetrical) YqeK"/>
    <property type="match status" value="1"/>
</dbReference>
<sequence length="399" mass="45609">MGRIGIYGGSFNPPHVGHTLAMREMVRALDLDRLILIPALAPPHKKLESGSPDAETRLEMLRLATEGMERVVIDDQELRRDGPSYTSDTVHALHKRYPDDRLYLLMGTDMFLSFDSWHKPEKICRYAALAVVHRETADPALTGKMQEQAKKLRKQFDAEVVVLDNQVEDMSSTETRRMLHFQCADTYLAPRLLEYIRQKGLYGTAENWKNLPFEQLRKISLSLHNPKRVPHVIGCCETAARLARRWGADEAIAARCGILHDVTKALGKRAQLLLCEKYGIMTNAFERENYKLLHSRTGAAVARHIFGECDEVYDAIYWHTTGKANMTLMEKILYISDYMEPQRSFDGVETLRELTERDLDAALLCGFEMSIALLESEGKALDRYTVEARDYLQSERTKE</sequence>
<dbReference type="InterPro" id="IPR006674">
    <property type="entry name" value="HD_domain"/>
</dbReference>
<evidence type="ECO:0000256" key="3">
    <source>
        <dbReference type="ARBA" id="ARBA00022642"/>
    </source>
</evidence>
<evidence type="ECO:0000256" key="4">
    <source>
        <dbReference type="ARBA" id="ARBA00022679"/>
    </source>
</evidence>
<dbReference type="GO" id="GO:0016787">
    <property type="term" value="F:hydrolase activity"/>
    <property type="evidence" value="ECO:0007669"/>
    <property type="project" value="UniProtKB-KW"/>
</dbReference>
<dbReference type="Proteomes" id="UP000886741">
    <property type="component" value="Unassembled WGS sequence"/>
</dbReference>
<evidence type="ECO:0000256" key="12">
    <source>
        <dbReference type="HAMAP-Rule" id="MF_00244"/>
    </source>
</evidence>
<dbReference type="PANTHER" id="PTHR39321">
    <property type="entry name" value="NICOTINATE-NUCLEOTIDE ADENYLYLTRANSFERASE-RELATED"/>
    <property type="match status" value="1"/>
</dbReference>
<comment type="function">
    <text evidence="1 12">Catalyzes the reversible adenylation of nicotinate mononucleotide (NaMN) to nicotinic acid adenine dinucleotide (NaAD).</text>
</comment>
<keyword evidence="9 12" id="KW-0067">ATP-binding</keyword>
<dbReference type="HAMAP" id="MF_00244">
    <property type="entry name" value="NaMN_adenylyltr"/>
    <property type="match status" value="1"/>
</dbReference>
<evidence type="ECO:0000256" key="10">
    <source>
        <dbReference type="ARBA" id="ARBA00023027"/>
    </source>
</evidence>
<evidence type="ECO:0000259" key="13">
    <source>
        <dbReference type="Pfam" id="PF01467"/>
    </source>
</evidence>
<feature type="domain" description="Cytidyltransferase-like" evidence="13">
    <location>
        <begin position="6"/>
        <end position="177"/>
    </location>
</feature>
<dbReference type="Pfam" id="PF01467">
    <property type="entry name" value="CTP_transf_like"/>
    <property type="match status" value="1"/>
</dbReference>
<comment type="catalytic activity">
    <reaction evidence="11 12">
        <text>nicotinate beta-D-ribonucleotide + ATP + H(+) = deamido-NAD(+) + diphosphate</text>
        <dbReference type="Rhea" id="RHEA:22860"/>
        <dbReference type="ChEBI" id="CHEBI:15378"/>
        <dbReference type="ChEBI" id="CHEBI:30616"/>
        <dbReference type="ChEBI" id="CHEBI:33019"/>
        <dbReference type="ChEBI" id="CHEBI:57502"/>
        <dbReference type="ChEBI" id="CHEBI:58437"/>
        <dbReference type="EC" id="2.7.7.18"/>
    </reaction>
</comment>
<dbReference type="NCBIfam" id="TIGR00125">
    <property type="entry name" value="cyt_tran_rel"/>
    <property type="match status" value="1"/>
</dbReference>
<keyword evidence="4 12" id="KW-0808">Transferase</keyword>
<dbReference type="GO" id="GO:0004515">
    <property type="term" value="F:nicotinate-nucleotide adenylyltransferase activity"/>
    <property type="evidence" value="ECO:0007669"/>
    <property type="project" value="UniProtKB-UniRule"/>
</dbReference>
<dbReference type="EMBL" id="DVJJ01000144">
    <property type="protein sequence ID" value="HIS65599.1"/>
    <property type="molecule type" value="Genomic_DNA"/>
</dbReference>
<comment type="pathway">
    <text evidence="2 12">Cofactor biosynthesis; NAD(+) biosynthesis; deamido-NAD(+) from nicotinate D-ribonucleotide: step 1/1.</text>
</comment>
<dbReference type="GO" id="GO:0009435">
    <property type="term" value="P:NAD+ biosynthetic process"/>
    <property type="evidence" value="ECO:0007669"/>
    <property type="project" value="UniProtKB-UniRule"/>
</dbReference>
<keyword evidence="8" id="KW-0378">Hydrolase</keyword>
<evidence type="ECO:0000256" key="9">
    <source>
        <dbReference type="ARBA" id="ARBA00022840"/>
    </source>
</evidence>
<comment type="caution">
    <text evidence="15">The sequence shown here is derived from an EMBL/GenBank/DDBJ whole genome shotgun (WGS) entry which is preliminary data.</text>
</comment>
<dbReference type="CDD" id="cd02165">
    <property type="entry name" value="NMNAT"/>
    <property type="match status" value="1"/>
</dbReference>
<evidence type="ECO:0000256" key="6">
    <source>
        <dbReference type="ARBA" id="ARBA00022723"/>
    </source>
</evidence>
<dbReference type="Pfam" id="PF01966">
    <property type="entry name" value="HD"/>
    <property type="match status" value="1"/>
</dbReference>
<dbReference type="InterPro" id="IPR014729">
    <property type="entry name" value="Rossmann-like_a/b/a_fold"/>
</dbReference>
<evidence type="ECO:0000259" key="14">
    <source>
        <dbReference type="Pfam" id="PF01966"/>
    </source>
</evidence>
<evidence type="ECO:0000313" key="15">
    <source>
        <dbReference type="EMBL" id="HIS65599.1"/>
    </source>
</evidence>
<dbReference type="Gene3D" id="1.10.3210.10">
    <property type="entry name" value="Hypothetical protein af1432"/>
    <property type="match status" value="1"/>
</dbReference>
<organism evidence="15 16">
    <name type="scientific">Candidatus Avoscillospira avistercoris</name>
    <dbReference type="NCBI Taxonomy" id="2840707"/>
    <lineage>
        <taxon>Bacteria</taxon>
        <taxon>Bacillati</taxon>
        <taxon>Bacillota</taxon>
        <taxon>Clostridia</taxon>
        <taxon>Eubacteriales</taxon>
        <taxon>Oscillospiraceae</taxon>
        <taxon>Oscillospiraceae incertae sedis</taxon>
        <taxon>Candidatus Avoscillospira</taxon>
    </lineage>
</organism>
<feature type="domain" description="HD" evidence="14">
    <location>
        <begin position="231"/>
        <end position="340"/>
    </location>
</feature>
<keyword evidence="3 12" id="KW-0662">Pyridine nucleotide biosynthesis</keyword>
<comment type="similarity">
    <text evidence="12">Belongs to the NadD family.</text>
</comment>
<evidence type="ECO:0000256" key="7">
    <source>
        <dbReference type="ARBA" id="ARBA00022741"/>
    </source>
</evidence>
<evidence type="ECO:0000256" key="8">
    <source>
        <dbReference type="ARBA" id="ARBA00022801"/>
    </source>
</evidence>
<dbReference type="PANTHER" id="PTHR39321:SF3">
    <property type="entry name" value="PHOSPHOPANTETHEINE ADENYLYLTRANSFERASE"/>
    <property type="match status" value="1"/>
</dbReference>
<reference evidence="15" key="2">
    <citation type="journal article" date="2021" name="PeerJ">
        <title>Extensive microbial diversity within the chicken gut microbiome revealed by metagenomics and culture.</title>
        <authorList>
            <person name="Gilroy R."/>
            <person name="Ravi A."/>
            <person name="Getino M."/>
            <person name="Pursley I."/>
            <person name="Horton D.L."/>
            <person name="Alikhan N.F."/>
            <person name="Baker D."/>
            <person name="Gharbi K."/>
            <person name="Hall N."/>
            <person name="Watson M."/>
            <person name="Adriaenssens E.M."/>
            <person name="Foster-Nyarko E."/>
            <person name="Jarju S."/>
            <person name="Secka A."/>
            <person name="Antonio M."/>
            <person name="Oren A."/>
            <person name="Chaudhuri R.R."/>
            <person name="La Ragione R."/>
            <person name="Hildebrand F."/>
            <person name="Pallen M.J."/>
        </authorList>
    </citation>
    <scope>NUCLEOTIDE SEQUENCE</scope>
    <source>
        <strain evidence="15">ChiBcec16-1751</strain>
    </source>
</reference>
<dbReference type="InterPro" id="IPR004821">
    <property type="entry name" value="Cyt_trans-like"/>
</dbReference>
<dbReference type="SUPFAM" id="SSF52374">
    <property type="entry name" value="Nucleotidylyl transferase"/>
    <property type="match status" value="1"/>
</dbReference>
<evidence type="ECO:0000256" key="2">
    <source>
        <dbReference type="ARBA" id="ARBA00005019"/>
    </source>
</evidence>
<evidence type="ECO:0000256" key="1">
    <source>
        <dbReference type="ARBA" id="ARBA00002324"/>
    </source>
</evidence>
<protein>
    <recommendedName>
        <fullName evidence="12">Probable nicotinate-nucleotide adenylyltransferase</fullName>
        <ecNumber evidence="12">2.7.7.18</ecNumber>
    </recommendedName>
    <alternativeName>
        <fullName evidence="12">Deamido-NAD(+) diphosphorylase</fullName>
    </alternativeName>
    <alternativeName>
        <fullName evidence="12">Deamido-NAD(+) pyrophosphorylase</fullName>
    </alternativeName>
    <alternativeName>
        <fullName evidence="12">Nicotinate mononucleotide adenylyltransferase</fullName>
        <shortName evidence="12">NaMN adenylyltransferase</shortName>
    </alternativeName>
</protein>
<dbReference type="GO" id="GO:0005524">
    <property type="term" value="F:ATP binding"/>
    <property type="evidence" value="ECO:0007669"/>
    <property type="project" value="UniProtKB-KW"/>
</dbReference>
<proteinExistence type="inferred from homology"/>
<dbReference type="Gene3D" id="3.40.50.620">
    <property type="entry name" value="HUPs"/>
    <property type="match status" value="1"/>
</dbReference>
<evidence type="ECO:0000256" key="11">
    <source>
        <dbReference type="ARBA" id="ARBA00048721"/>
    </source>
</evidence>
<name>A0A9D1FBB4_9FIRM</name>
<gene>
    <name evidence="12 15" type="primary">nadD</name>
    <name evidence="15" type="ORF">IAA83_09565</name>
</gene>
<keyword evidence="10 12" id="KW-0520">NAD</keyword>
<evidence type="ECO:0000256" key="5">
    <source>
        <dbReference type="ARBA" id="ARBA00022695"/>
    </source>
</evidence>
<dbReference type="EC" id="2.7.7.18" evidence="12"/>
<reference evidence="15" key="1">
    <citation type="submission" date="2020-10" db="EMBL/GenBank/DDBJ databases">
        <authorList>
            <person name="Gilroy R."/>
        </authorList>
    </citation>
    <scope>NUCLEOTIDE SEQUENCE</scope>
    <source>
        <strain evidence="15">ChiBcec16-1751</strain>
    </source>
</reference>
<dbReference type="NCBIfam" id="TIGR00482">
    <property type="entry name" value="nicotinate (nicotinamide) nucleotide adenylyltransferase"/>
    <property type="match status" value="1"/>
</dbReference>
<dbReference type="InterPro" id="IPR005249">
    <property type="entry name" value="YqeK"/>
</dbReference>
<dbReference type="InterPro" id="IPR005248">
    <property type="entry name" value="NadD/NMNAT"/>
</dbReference>
<keyword evidence="7 12" id="KW-0547">Nucleotide-binding</keyword>
<dbReference type="SUPFAM" id="SSF109604">
    <property type="entry name" value="HD-domain/PDEase-like"/>
    <property type="match status" value="1"/>
</dbReference>
<keyword evidence="6" id="KW-0479">Metal-binding</keyword>
<keyword evidence="5 12" id="KW-0548">Nucleotidyltransferase</keyword>
<accession>A0A9D1FBB4</accession>
<evidence type="ECO:0000313" key="16">
    <source>
        <dbReference type="Proteomes" id="UP000886741"/>
    </source>
</evidence>
<dbReference type="AlphaFoldDB" id="A0A9D1FBB4"/>